<sequence>MNIQRNKRTKIAGTSFAAARTLSYNDPRINFINESSMIHETARTKQSASSRSTERSNILSEGRRIPYFLEGSERHTAPSVHEITNHDDMSNSEHLEKEEEKLNETVYGDRQLDLLIQGIDKDCSRGLGSQYTERFTSFNLNNVFDE</sequence>
<dbReference type="Proteomes" id="UP001054902">
    <property type="component" value="Unassembled WGS sequence"/>
</dbReference>
<name>A0AAD3D4H4_9STRA</name>
<dbReference type="EMBL" id="BLLK01000052">
    <property type="protein sequence ID" value="GFH56550.1"/>
    <property type="molecule type" value="Genomic_DNA"/>
</dbReference>
<protein>
    <submittedName>
        <fullName evidence="2">Uncharacterized protein</fullName>
    </submittedName>
</protein>
<evidence type="ECO:0000313" key="3">
    <source>
        <dbReference type="Proteomes" id="UP001054902"/>
    </source>
</evidence>
<organism evidence="2 3">
    <name type="scientific">Chaetoceros tenuissimus</name>
    <dbReference type="NCBI Taxonomy" id="426638"/>
    <lineage>
        <taxon>Eukaryota</taxon>
        <taxon>Sar</taxon>
        <taxon>Stramenopiles</taxon>
        <taxon>Ochrophyta</taxon>
        <taxon>Bacillariophyta</taxon>
        <taxon>Coscinodiscophyceae</taxon>
        <taxon>Chaetocerotophycidae</taxon>
        <taxon>Chaetocerotales</taxon>
        <taxon>Chaetocerotaceae</taxon>
        <taxon>Chaetoceros</taxon>
    </lineage>
</organism>
<feature type="compositionally biased region" description="Basic and acidic residues" evidence="1">
    <location>
        <begin position="83"/>
        <end position="98"/>
    </location>
</feature>
<feature type="region of interest" description="Disordered" evidence="1">
    <location>
        <begin position="72"/>
        <end position="98"/>
    </location>
</feature>
<evidence type="ECO:0000313" key="2">
    <source>
        <dbReference type="EMBL" id="GFH56550.1"/>
    </source>
</evidence>
<accession>A0AAD3D4H4</accession>
<keyword evidence="3" id="KW-1185">Reference proteome</keyword>
<gene>
    <name evidence="2" type="ORF">CTEN210_13026</name>
</gene>
<dbReference type="AlphaFoldDB" id="A0AAD3D4H4"/>
<proteinExistence type="predicted"/>
<reference evidence="2 3" key="1">
    <citation type="journal article" date="2021" name="Sci. Rep.">
        <title>The genome of the diatom Chaetoceros tenuissimus carries an ancient integrated fragment of an extant virus.</title>
        <authorList>
            <person name="Hongo Y."/>
            <person name="Kimura K."/>
            <person name="Takaki Y."/>
            <person name="Yoshida Y."/>
            <person name="Baba S."/>
            <person name="Kobayashi G."/>
            <person name="Nagasaki K."/>
            <person name="Hano T."/>
            <person name="Tomaru Y."/>
        </authorList>
    </citation>
    <scope>NUCLEOTIDE SEQUENCE [LARGE SCALE GENOMIC DNA]</scope>
    <source>
        <strain evidence="2 3">NIES-3715</strain>
    </source>
</reference>
<comment type="caution">
    <text evidence="2">The sequence shown here is derived from an EMBL/GenBank/DDBJ whole genome shotgun (WGS) entry which is preliminary data.</text>
</comment>
<evidence type="ECO:0000256" key="1">
    <source>
        <dbReference type="SAM" id="MobiDB-lite"/>
    </source>
</evidence>